<gene>
    <name evidence="1" type="ORF">EG028_26370</name>
</gene>
<name>A0A3N4MA08_9BACT</name>
<protein>
    <submittedName>
        <fullName evidence="1">Uncharacterized protein</fullName>
    </submittedName>
</protein>
<evidence type="ECO:0000313" key="1">
    <source>
        <dbReference type="EMBL" id="RPD38187.1"/>
    </source>
</evidence>
<sequence>MRTDLFRFVSKRSVQRMPKDNEKQQLITLFPPGQSPALAHEAPITRAAAAEVVKIFLDDNEDPKDIKELNLITPIYQVDQALLKCNNRLRAETIGETVKKETNLRLKDLVKLDSFKSELTQLSNLLWGVVSTPSSREAFRELLLRARYIFSLLEKLAEAEKVTGNNVSYSVDADYVFNFLTQGIMVLPRLENAPGNALSRQPSMGDLRVVKEEWVSYELGEVAHIENALRGESRERTHKLSSTREETVFVETETEVTTQRDLETTDRFEMQSEVSRTLAEDADMSIGASVTASYGVIKEATATFDYATSTSREESNKTSSQYAKEITARSSERVNERIKEQRTVRTVVTMEENNRHTIDNSRGDRHVTGIYRWVNKKYKAQVFDYGKRMLLEFIVPEPAAFLKKAVNGKFDNPEIPEHIQKKKPVFPGPDFQPSSITRGNYLELSKQYGPQLDAPQPELVTVSKALHLSDEENKDFVRNFVSNNELTIPAEYEGRRFWATYLCWTHTENGGYFALSVGNQWINKQVTGDGDAEGHLGIFDFGEVQTQSVPVSIRCESLYGYTCNIVIECVLRKEQLEKWQLAAYAKIMDHLNKQQLQYEQEVREFLATTGMEKIIAVQGKNPADNRITERTELKRSVIAMLQQHYFDQPPFNQQAVTNGKINFDVARMERDHIQWFEQAFEWQNLTFALYPYFYNDAAEWPKILTAEGHQDPKFGAFLDAGAARVVVPVRSNFEKAMAFYLATGIIWKGGQVPQVNDPLYLSIVQEIQEQTEGGAEGTPVDEPWEYSLPTSLVMLQPDATLPRNTQN</sequence>
<evidence type="ECO:0000313" key="2">
    <source>
        <dbReference type="Proteomes" id="UP000279089"/>
    </source>
</evidence>
<dbReference type="EMBL" id="RMBX01000017">
    <property type="protein sequence ID" value="RPD38187.1"/>
    <property type="molecule type" value="Genomic_DNA"/>
</dbReference>
<keyword evidence="2" id="KW-1185">Reference proteome</keyword>
<reference evidence="2" key="1">
    <citation type="submission" date="2018-11" db="EMBL/GenBank/DDBJ databases">
        <title>Chitinophaga lutea sp.nov., isolate from arsenic contaminated soil.</title>
        <authorList>
            <person name="Zong Y."/>
        </authorList>
    </citation>
    <scope>NUCLEOTIDE SEQUENCE [LARGE SCALE GENOMIC DNA]</scope>
    <source>
        <strain evidence="2">YLT18</strain>
    </source>
</reference>
<organism evidence="1 2">
    <name type="scientific">Chitinophaga barathri</name>
    <dbReference type="NCBI Taxonomy" id="1647451"/>
    <lineage>
        <taxon>Bacteria</taxon>
        <taxon>Pseudomonadati</taxon>
        <taxon>Bacteroidota</taxon>
        <taxon>Chitinophagia</taxon>
        <taxon>Chitinophagales</taxon>
        <taxon>Chitinophagaceae</taxon>
        <taxon>Chitinophaga</taxon>
    </lineage>
</organism>
<dbReference type="AlphaFoldDB" id="A0A3N4MA08"/>
<accession>A0A3N4MA08</accession>
<comment type="caution">
    <text evidence="1">The sequence shown here is derived from an EMBL/GenBank/DDBJ whole genome shotgun (WGS) entry which is preliminary data.</text>
</comment>
<dbReference type="RefSeq" id="WP_123864799.1">
    <property type="nucleotide sequence ID" value="NZ_QXZY01000004.1"/>
</dbReference>
<proteinExistence type="predicted"/>
<dbReference type="Proteomes" id="UP000279089">
    <property type="component" value="Unassembled WGS sequence"/>
</dbReference>